<dbReference type="SUPFAM" id="SSF46894">
    <property type="entry name" value="C-terminal effector domain of the bipartite response regulators"/>
    <property type="match status" value="1"/>
</dbReference>
<dbReference type="SMART" id="SM00862">
    <property type="entry name" value="Trans_reg_C"/>
    <property type="match status" value="1"/>
</dbReference>
<evidence type="ECO:0000256" key="2">
    <source>
        <dbReference type="PROSITE-ProRule" id="PRU01091"/>
    </source>
</evidence>
<dbReference type="InterPro" id="IPR036388">
    <property type="entry name" value="WH-like_DNA-bd_sf"/>
</dbReference>
<dbReference type="InterPro" id="IPR016032">
    <property type="entry name" value="Sig_transdc_resp-reg_C-effctor"/>
</dbReference>
<dbReference type="EMBL" id="LS483470">
    <property type="protein sequence ID" value="SQI34151.1"/>
    <property type="molecule type" value="Genomic_DNA"/>
</dbReference>
<dbReference type="InterPro" id="IPR001867">
    <property type="entry name" value="OmpR/PhoB-type_DNA-bd"/>
</dbReference>
<dbReference type="Gene3D" id="1.10.10.10">
    <property type="entry name" value="Winged helix-like DNA-binding domain superfamily/Winged helix DNA-binding domain"/>
    <property type="match status" value="1"/>
</dbReference>
<keyword evidence="3" id="KW-0812">Transmembrane</keyword>
<keyword evidence="6" id="KW-1185">Reference proteome</keyword>
<dbReference type="AlphaFoldDB" id="A0A2X4U555"/>
<dbReference type="Proteomes" id="UP000249005">
    <property type="component" value="Chromosome 1"/>
</dbReference>
<keyword evidence="3" id="KW-1133">Transmembrane helix</keyword>
<evidence type="ECO:0000256" key="3">
    <source>
        <dbReference type="SAM" id="Phobius"/>
    </source>
</evidence>
<dbReference type="GO" id="GO:0003677">
    <property type="term" value="F:DNA binding"/>
    <property type="evidence" value="ECO:0007669"/>
    <property type="project" value="UniProtKB-UniRule"/>
</dbReference>
<dbReference type="GO" id="GO:0006355">
    <property type="term" value="P:regulation of DNA-templated transcription"/>
    <property type="evidence" value="ECO:0007669"/>
    <property type="project" value="InterPro"/>
</dbReference>
<accession>A0A2X4U555</accession>
<dbReference type="GO" id="GO:0000160">
    <property type="term" value="P:phosphorelay signal transduction system"/>
    <property type="evidence" value="ECO:0007669"/>
    <property type="project" value="InterPro"/>
</dbReference>
<proteinExistence type="predicted"/>
<sequence>MGNQGIEVVLNTSTNRCLLLLLQRQGVVVTQKEFFKVVWGNRGQYITANTLYQNISLLRKALKTTGVERDIIQTIPKEGVCFSGKVTQLEDNDESDNKISTDILEEKENNNINDNLFSIPSSFKIKNIIVLVLSFIFIYFSYMFYINRLNYSNYFYEYKEIGVINQCKIFSKNSGILKLNDEYIDFVKGKNINCTDGQAVYISANNEKSRVFIQICDGSIINTTSCIVHIYIESTK</sequence>
<evidence type="ECO:0000259" key="4">
    <source>
        <dbReference type="PROSITE" id="PS51755"/>
    </source>
</evidence>
<evidence type="ECO:0000256" key="1">
    <source>
        <dbReference type="ARBA" id="ARBA00023125"/>
    </source>
</evidence>
<organism evidence="5 6">
    <name type="scientific">Leminorella richardii</name>
    <dbReference type="NCBI Taxonomy" id="158841"/>
    <lineage>
        <taxon>Bacteria</taxon>
        <taxon>Pseudomonadati</taxon>
        <taxon>Pseudomonadota</taxon>
        <taxon>Gammaproteobacteria</taxon>
        <taxon>Enterobacterales</taxon>
        <taxon>Budviciaceae</taxon>
        <taxon>Leminorella</taxon>
    </lineage>
</organism>
<dbReference type="PROSITE" id="PS51755">
    <property type="entry name" value="OMPR_PHOB"/>
    <property type="match status" value="1"/>
</dbReference>
<feature type="domain" description="OmpR/PhoB-type" evidence="4">
    <location>
        <begin position="1"/>
        <end position="84"/>
    </location>
</feature>
<feature type="DNA-binding region" description="OmpR/PhoB-type" evidence="2">
    <location>
        <begin position="1"/>
        <end position="84"/>
    </location>
</feature>
<keyword evidence="1 2" id="KW-0238">DNA-binding</keyword>
<evidence type="ECO:0000313" key="5">
    <source>
        <dbReference type="EMBL" id="SQI34151.1"/>
    </source>
</evidence>
<gene>
    <name evidence="5" type="ORF">NCTC12151_00078</name>
</gene>
<dbReference type="KEGG" id="lri:NCTC12151_00078"/>
<dbReference type="Pfam" id="PF00486">
    <property type="entry name" value="Trans_reg_C"/>
    <property type="match status" value="1"/>
</dbReference>
<keyword evidence="3" id="KW-0472">Membrane</keyword>
<evidence type="ECO:0000313" key="6">
    <source>
        <dbReference type="Proteomes" id="UP000249005"/>
    </source>
</evidence>
<name>A0A2X4U555_9GAMM</name>
<reference evidence="5 6" key="1">
    <citation type="submission" date="2018-06" db="EMBL/GenBank/DDBJ databases">
        <authorList>
            <consortium name="Pathogen Informatics"/>
            <person name="Doyle S."/>
        </authorList>
    </citation>
    <scope>NUCLEOTIDE SEQUENCE [LARGE SCALE GENOMIC DNA]</scope>
    <source>
        <strain evidence="5 6">NCTC12151</strain>
    </source>
</reference>
<protein>
    <submittedName>
        <fullName evidence="5">Transcriptional regulatory protein, C terminal</fullName>
    </submittedName>
</protein>
<feature type="transmembrane region" description="Helical" evidence="3">
    <location>
        <begin position="128"/>
        <end position="146"/>
    </location>
</feature>